<dbReference type="EMBL" id="PQIB02000014">
    <property type="protein sequence ID" value="RLM69814.1"/>
    <property type="molecule type" value="Genomic_DNA"/>
</dbReference>
<name>A0A3L6Q2J5_PANMI</name>
<protein>
    <submittedName>
        <fullName evidence="2">Uncharacterized protein</fullName>
    </submittedName>
</protein>
<comment type="caution">
    <text evidence="2">The sequence shown here is derived from an EMBL/GenBank/DDBJ whole genome shotgun (WGS) entry which is preliminary data.</text>
</comment>
<reference evidence="3" key="1">
    <citation type="journal article" date="2019" name="Nat. Commun.">
        <title>The genome of broomcorn millet.</title>
        <authorList>
            <person name="Zou C."/>
            <person name="Miki D."/>
            <person name="Li D."/>
            <person name="Tang Q."/>
            <person name="Xiao L."/>
            <person name="Rajput S."/>
            <person name="Deng P."/>
            <person name="Jia W."/>
            <person name="Huang R."/>
            <person name="Zhang M."/>
            <person name="Sun Y."/>
            <person name="Hu J."/>
            <person name="Fu X."/>
            <person name="Schnable P.S."/>
            <person name="Li F."/>
            <person name="Zhang H."/>
            <person name="Feng B."/>
            <person name="Zhu X."/>
            <person name="Liu R."/>
            <person name="Schnable J.C."/>
            <person name="Zhu J.-K."/>
            <person name="Zhang H."/>
        </authorList>
    </citation>
    <scope>NUCLEOTIDE SEQUENCE [LARGE SCALE GENOMIC DNA]</scope>
</reference>
<keyword evidence="3" id="KW-1185">Reference proteome</keyword>
<sequence length="162" mass="18287">MTRYPVVATRRRRWPWTGRLRLSQRGRGGRQAGEARETAPGSGGRRSKRSTLPRRRRWDRAFLATAEQFRSTLRTQESLVVEEDVKPAVGEWSSRLPAFQGKVWVPGARDHGQGHGVQPHQGQRTSVIPSSASLPRQQGHCASSSLVKLAFCLMEFSMILLW</sequence>
<evidence type="ECO:0000313" key="3">
    <source>
        <dbReference type="Proteomes" id="UP000275267"/>
    </source>
</evidence>
<dbReference type="Proteomes" id="UP000275267">
    <property type="component" value="Unassembled WGS sequence"/>
</dbReference>
<feature type="compositionally biased region" description="Polar residues" evidence="1">
    <location>
        <begin position="124"/>
        <end position="134"/>
    </location>
</feature>
<feature type="compositionally biased region" description="Basic residues" evidence="1">
    <location>
        <begin position="45"/>
        <end position="54"/>
    </location>
</feature>
<feature type="region of interest" description="Disordered" evidence="1">
    <location>
        <begin position="23"/>
        <end position="54"/>
    </location>
</feature>
<feature type="region of interest" description="Disordered" evidence="1">
    <location>
        <begin position="111"/>
        <end position="134"/>
    </location>
</feature>
<evidence type="ECO:0000256" key="1">
    <source>
        <dbReference type="SAM" id="MobiDB-lite"/>
    </source>
</evidence>
<dbReference type="AlphaFoldDB" id="A0A3L6Q2J5"/>
<proteinExistence type="predicted"/>
<accession>A0A3L6Q2J5</accession>
<evidence type="ECO:0000313" key="2">
    <source>
        <dbReference type="EMBL" id="RLM69814.1"/>
    </source>
</evidence>
<gene>
    <name evidence="2" type="ORF">C2845_PM17G11440</name>
</gene>
<organism evidence="2 3">
    <name type="scientific">Panicum miliaceum</name>
    <name type="common">Proso millet</name>
    <name type="synonym">Broomcorn millet</name>
    <dbReference type="NCBI Taxonomy" id="4540"/>
    <lineage>
        <taxon>Eukaryota</taxon>
        <taxon>Viridiplantae</taxon>
        <taxon>Streptophyta</taxon>
        <taxon>Embryophyta</taxon>
        <taxon>Tracheophyta</taxon>
        <taxon>Spermatophyta</taxon>
        <taxon>Magnoliopsida</taxon>
        <taxon>Liliopsida</taxon>
        <taxon>Poales</taxon>
        <taxon>Poaceae</taxon>
        <taxon>PACMAD clade</taxon>
        <taxon>Panicoideae</taxon>
        <taxon>Panicodae</taxon>
        <taxon>Paniceae</taxon>
        <taxon>Panicinae</taxon>
        <taxon>Panicum</taxon>
        <taxon>Panicum sect. Panicum</taxon>
    </lineage>
</organism>